<dbReference type="OrthoDB" id="509902at2"/>
<proteinExistence type="predicted"/>
<dbReference type="InterPro" id="IPR014833">
    <property type="entry name" value="TnsA_N"/>
</dbReference>
<dbReference type="AlphaFoldDB" id="A0A228IMA0"/>
<evidence type="ECO:0000313" key="3">
    <source>
        <dbReference type="Proteomes" id="UP000214600"/>
    </source>
</evidence>
<name>A0A228IMA0_9BURK</name>
<accession>A0A228IMA0</accession>
<evidence type="ECO:0000313" key="2">
    <source>
        <dbReference type="EMBL" id="OXI43521.1"/>
    </source>
</evidence>
<comment type="caution">
    <text evidence="2">The sequence shown here is derived from an EMBL/GenBank/DDBJ whole genome shotgun (WGS) entry which is preliminary data.</text>
</comment>
<dbReference type="Gene3D" id="3.40.1350.10">
    <property type="match status" value="1"/>
</dbReference>
<protein>
    <recommendedName>
        <fullName evidence="1">TnsA endonuclease N-terminal domain-containing protein</fullName>
    </recommendedName>
</protein>
<evidence type="ECO:0000259" key="1">
    <source>
        <dbReference type="Pfam" id="PF08722"/>
    </source>
</evidence>
<dbReference type="GO" id="GO:0003676">
    <property type="term" value="F:nucleic acid binding"/>
    <property type="evidence" value="ECO:0007669"/>
    <property type="project" value="InterPro"/>
</dbReference>
<reference evidence="2 3" key="2">
    <citation type="submission" date="2017-08" db="EMBL/GenBank/DDBJ databases">
        <title>WGS of novel Burkholderia cepaca complex species.</title>
        <authorList>
            <person name="Lipuma J."/>
            <person name="Spilker T."/>
        </authorList>
    </citation>
    <scope>NUCLEOTIDE SEQUENCE [LARGE SCALE GENOMIC DNA]</scope>
    <source>
        <strain evidence="2 3">AU17325</strain>
    </source>
</reference>
<dbReference type="EMBL" id="NKFA01000007">
    <property type="protein sequence ID" value="OXI43521.1"/>
    <property type="molecule type" value="Genomic_DNA"/>
</dbReference>
<dbReference type="InterPro" id="IPR011856">
    <property type="entry name" value="tRNA_endonuc-like_dom_sf"/>
</dbReference>
<dbReference type="Pfam" id="PF08722">
    <property type="entry name" value="Tn7_TnsA-like_N"/>
    <property type="match status" value="1"/>
</dbReference>
<sequence>MTKTTTARKVLTRSGRRVRYLYPSRKNRARVQCESRLEFDAAMHFEFSKDIKRYREQPMRVTYRDRDGKVRIYFPDFELTMTDGTIVHIEIKPSAKLRGAVLRARMEDIAEHYARLGLPFRIMTEQDFRTGTRISMLEHLTYHNRQLPSGFRLSELLGHLATRRPLNFAAACSIAGSPQMVMRLLAAGYLVFDESQRLGDSTLLQVRVEGHA</sequence>
<dbReference type="Proteomes" id="UP000214600">
    <property type="component" value="Unassembled WGS sequence"/>
</dbReference>
<feature type="domain" description="TnsA endonuclease N-terminal" evidence="1">
    <location>
        <begin position="49"/>
        <end position="125"/>
    </location>
</feature>
<organism evidence="2 3">
    <name type="scientific">Burkholderia aenigmatica</name>
    <dbReference type="NCBI Taxonomy" id="2015348"/>
    <lineage>
        <taxon>Bacteria</taxon>
        <taxon>Pseudomonadati</taxon>
        <taxon>Pseudomonadota</taxon>
        <taxon>Betaproteobacteria</taxon>
        <taxon>Burkholderiales</taxon>
        <taxon>Burkholderiaceae</taxon>
        <taxon>Burkholderia</taxon>
        <taxon>Burkholderia cepacia complex</taxon>
    </lineage>
</organism>
<reference evidence="3" key="1">
    <citation type="submission" date="2017-06" db="EMBL/GenBank/DDBJ databases">
        <authorList>
            <person name="LiPuma J."/>
            <person name="Spilker T."/>
        </authorList>
    </citation>
    <scope>NUCLEOTIDE SEQUENCE [LARGE SCALE GENOMIC DNA]</scope>
    <source>
        <strain evidence="3">AU17325</strain>
    </source>
</reference>
<gene>
    <name evidence="2" type="ORF">CFB84_18290</name>
</gene>